<evidence type="ECO:0000313" key="2">
    <source>
        <dbReference type="EMBL" id="MDU0342977.1"/>
    </source>
</evidence>
<dbReference type="GO" id="GO:0006508">
    <property type="term" value="P:proteolysis"/>
    <property type="evidence" value="ECO:0007669"/>
    <property type="project" value="UniProtKB-KW"/>
</dbReference>
<feature type="compositionally biased region" description="Pro residues" evidence="1">
    <location>
        <begin position="263"/>
        <end position="272"/>
    </location>
</feature>
<keyword evidence="2" id="KW-0378">Hydrolase</keyword>
<dbReference type="PANTHER" id="PTHR43019">
    <property type="entry name" value="SERINE ENDOPROTEASE DEGS"/>
    <property type="match status" value="1"/>
</dbReference>
<protein>
    <submittedName>
        <fullName evidence="2">Serine protease</fullName>
    </submittedName>
</protein>
<dbReference type="InterPro" id="IPR036365">
    <property type="entry name" value="PGBD-like_sf"/>
</dbReference>
<dbReference type="Pfam" id="PF13365">
    <property type="entry name" value="Trypsin_2"/>
    <property type="match status" value="1"/>
</dbReference>
<reference evidence="2 3" key="1">
    <citation type="submission" date="2023-09" db="EMBL/GenBank/DDBJ databases">
        <title>Whole genome shotgun sequencing (WGS) of Bosea sp. ZW T0_25, isolated from stored onions (Allium cepa).</title>
        <authorList>
            <person name="Stoll D.A."/>
            <person name="Huch M."/>
        </authorList>
    </citation>
    <scope>NUCLEOTIDE SEQUENCE [LARGE SCALE GENOMIC DNA]</scope>
    <source>
        <strain evidence="2 3">ZW T0_25</strain>
    </source>
</reference>
<dbReference type="PRINTS" id="PR00834">
    <property type="entry name" value="PROTEASES2C"/>
</dbReference>
<dbReference type="EMBL" id="JAWDID010000054">
    <property type="protein sequence ID" value="MDU0342977.1"/>
    <property type="molecule type" value="Genomic_DNA"/>
</dbReference>
<dbReference type="Proteomes" id="UP001254257">
    <property type="component" value="Unassembled WGS sequence"/>
</dbReference>
<sequence>MATVALLSLPTAAQTRSEDPYFNAAQTAFNSLQVDTRLWLQLFLTSAGHWPAVPNVTYSRRLFDATKQFQLFRGEAPTGILTKPQIDQMLASASSVLTGWRMRWVPHPTRGRQLWVPIGLDLQATRTDLGVELREPKNRFRLKFNAIPAATVRATYETTLREMVGSGDTINFKVLRNDFFVITGNQGRYSRYVRYHTDGDGILGFDMSWSDDDAPVYGNRLVTVISGSLWATMTGSPFPTTQRGAYPWEKPAEPEVASQQRPALPPVTPPAQEPAKVKISTGSGFFVSKAGHVLTNAHVVRDCTTITARSDGGMPVPAQLLARDAANDLAVLKMPGPTERTLPIRASVRLGEGIAAFGFPHSDLLATTGNFTLGNVTALAGLRDDTRYLQVSAPVQSGNSGGPLVDGSGNVVGVVTAKLDAIKMAEAQGDLPQNVNFAVKASLATSFLDANQIAYDAGSPGDKLDPADLAERAKKASVFITCR</sequence>
<evidence type="ECO:0000313" key="3">
    <source>
        <dbReference type="Proteomes" id="UP001254257"/>
    </source>
</evidence>
<name>A0ABU3SDZ0_9HYPH</name>
<dbReference type="InterPro" id="IPR001940">
    <property type="entry name" value="Peptidase_S1C"/>
</dbReference>
<feature type="region of interest" description="Disordered" evidence="1">
    <location>
        <begin position="251"/>
        <end position="275"/>
    </location>
</feature>
<dbReference type="Gene3D" id="2.40.10.10">
    <property type="entry name" value="Trypsin-like serine proteases"/>
    <property type="match status" value="2"/>
</dbReference>
<keyword evidence="2" id="KW-0645">Protease</keyword>
<dbReference type="RefSeq" id="WP_316020727.1">
    <property type="nucleotide sequence ID" value="NZ_JAWDID010000054.1"/>
</dbReference>
<keyword evidence="3" id="KW-1185">Reference proteome</keyword>
<evidence type="ECO:0000256" key="1">
    <source>
        <dbReference type="SAM" id="MobiDB-lite"/>
    </source>
</evidence>
<dbReference type="PANTHER" id="PTHR43019:SF23">
    <property type="entry name" value="PROTEASE DO-LIKE 5, CHLOROPLASTIC"/>
    <property type="match status" value="1"/>
</dbReference>
<gene>
    <name evidence="2" type="ORF">RKE40_24030</name>
</gene>
<dbReference type="InterPro" id="IPR009003">
    <property type="entry name" value="Peptidase_S1_PA"/>
</dbReference>
<dbReference type="GO" id="GO:0008233">
    <property type="term" value="F:peptidase activity"/>
    <property type="evidence" value="ECO:0007669"/>
    <property type="project" value="UniProtKB-KW"/>
</dbReference>
<comment type="caution">
    <text evidence="2">The sequence shown here is derived from an EMBL/GenBank/DDBJ whole genome shotgun (WGS) entry which is preliminary data.</text>
</comment>
<dbReference type="SUPFAM" id="SSF47090">
    <property type="entry name" value="PGBD-like"/>
    <property type="match status" value="1"/>
</dbReference>
<accession>A0ABU3SDZ0</accession>
<proteinExistence type="predicted"/>
<dbReference type="SUPFAM" id="SSF50494">
    <property type="entry name" value="Trypsin-like serine proteases"/>
    <property type="match status" value="1"/>
</dbReference>
<dbReference type="InterPro" id="IPR043504">
    <property type="entry name" value="Peptidase_S1_PA_chymotrypsin"/>
</dbReference>
<organism evidence="2 3">
    <name type="scientific">Bosea rubneri</name>
    <dbReference type="NCBI Taxonomy" id="3075434"/>
    <lineage>
        <taxon>Bacteria</taxon>
        <taxon>Pseudomonadati</taxon>
        <taxon>Pseudomonadota</taxon>
        <taxon>Alphaproteobacteria</taxon>
        <taxon>Hyphomicrobiales</taxon>
        <taxon>Boseaceae</taxon>
        <taxon>Bosea</taxon>
    </lineage>
</organism>